<gene>
    <name evidence="4" type="ORF">A3C67_03510</name>
</gene>
<evidence type="ECO:0008006" key="6">
    <source>
        <dbReference type="Google" id="ProtNLM"/>
    </source>
</evidence>
<feature type="domain" description="Methyltransferase putative zinc binding" evidence="2">
    <location>
        <begin position="7"/>
        <end position="68"/>
    </location>
</feature>
<evidence type="ECO:0000256" key="1">
    <source>
        <dbReference type="SAM" id="Coils"/>
    </source>
</evidence>
<dbReference type="EMBL" id="MFUG01000014">
    <property type="protein sequence ID" value="OGI75906.1"/>
    <property type="molecule type" value="Genomic_DNA"/>
</dbReference>
<dbReference type="Pfam" id="PF13489">
    <property type="entry name" value="Methyltransf_23"/>
    <property type="match status" value="1"/>
</dbReference>
<dbReference type="Gene3D" id="6.20.50.110">
    <property type="entry name" value="Methyltransferase, zinc-binding domain"/>
    <property type="match status" value="1"/>
</dbReference>
<dbReference type="SUPFAM" id="SSF53335">
    <property type="entry name" value="S-adenosyl-L-methionine-dependent methyltransferases"/>
    <property type="match status" value="1"/>
</dbReference>
<feature type="domain" description="C-methyltransferase" evidence="3">
    <location>
        <begin position="247"/>
        <end position="402"/>
    </location>
</feature>
<dbReference type="Gene3D" id="3.40.50.720">
    <property type="entry name" value="NAD(P)-binding Rossmann-like Domain"/>
    <property type="match status" value="1"/>
</dbReference>
<dbReference type="Gene3D" id="3.40.50.150">
    <property type="entry name" value="Vaccinia Virus protein VP39"/>
    <property type="match status" value="1"/>
</dbReference>
<reference evidence="4 5" key="1">
    <citation type="journal article" date="2016" name="Nat. Commun.">
        <title>Thousands of microbial genomes shed light on interconnected biogeochemical processes in an aquifer system.</title>
        <authorList>
            <person name="Anantharaman K."/>
            <person name="Brown C.T."/>
            <person name="Hug L.A."/>
            <person name="Sharon I."/>
            <person name="Castelle C.J."/>
            <person name="Probst A.J."/>
            <person name="Thomas B.C."/>
            <person name="Singh A."/>
            <person name="Wilkins M.J."/>
            <person name="Karaoz U."/>
            <person name="Brodie E.L."/>
            <person name="Williams K.H."/>
            <person name="Hubbard S.S."/>
            <person name="Banfield J.F."/>
        </authorList>
    </citation>
    <scope>NUCLEOTIDE SEQUENCE [LARGE SCALE GENOMIC DNA]</scope>
</reference>
<comment type="caution">
    <text evidence="4">The sequence shown here is derived from an EMBL/GenBank/DDBJ whole genome shotgun (WGS) entry which is preliminary data.</text>
</comment>
<proteinExistence type="predicted"/>
<keyword evidence="1" id="KW-0175">Coiled coil</keyword>
<sequence length="408" mass="46920">MKYNIQCRICGSRELIKFLDLGSQPLANSFLRTEKEFETEERYPLQVCFCNQCNLVQLSGVVSKEKLFSDYIYFSSGMPKLSNHFKAYAEDVMGRFLKPNDFVVEIASNDGILIKFFQDRGFRTLGIDPAVNVVKIAKEFGVRTLENFFSEKLAKQIVIDEGKANVILANNVVAHIDDHHDLFKGVKNLLADDGVFVMEAPYLADMFENLTYDTIYHEHLSYLALRPLKKLFEMHDLEAFDIEVNVVQGRSLRIFVGHKGKHKITTNINKYIELELSKRMDNLETYQRLVSKITEQKEQLIKLLTDLKQRGKKIASYGAPAKGNTMLNYCNIGTDILDYALEDLQVKQNMFTPGMHIPIVSALYAHSHEPDYYLMLAWNYEKQILEKEQDFLKKGGKFIIPVKGIKIV</sequence>
<organism evidence="4 5">
    <name type="scientific">Candidatus Nomurabacteria bacterium RIFCSPHIGHO2_02_FULL_42_19</name>
    <dbReference type="NCBI Taxonomy" id="1801756"/>
    <lineage>
        <taxon>Bacteria</taxon>
        <taxon>Candidatus Nomuraibacteriota</taxon>
    </lineage>
</organism>
<dbReference type="InterPro" id="IPR038576">
    <property type="entry name" value="Methyltransf_Zn-bd_dom_put_sf"/>
</dbReference>
<dbReference type="Proteomes" id="UP000179275">
    <property type="component" value="Unassembled WGS sequence"/>
</dbReference>
<dbReference type="InterPro" id="IPR013691">
    <property type="entry name" value="MeTrfase_14"/>
</dbReference>
<dbReference type="InterPro" id="IPR013630">
    <property type="entry name" value="Methyltransf_Zn-bd_dom_put"/>
</dbReference>
<accession>A0A1F6W295</accession>
<dbReference type="InterPro" id="IPR029063">
    <property type="entry name" value="SAM-dependent_MTases_sf"/>
</dbReference>
<dbReference type="AlphaFoldDB" id="A0A1F6W295"/>
<feature type="coiled-coil region" evidence="1">
    <location>
        <begin position="283"/>
        <end position="310"/>
    </location>
</feature>
<evidence type="ECO:0000313" key="4">
    <source>
        <dbReference type="EMBL" id="OGI75906.1"/>
    </source>
</evidence>
<name>A0A1F6W295_9BACT</name>
<dbReference type="Pfam" id="PF08421">
    <property type="entry name" value="Methyltransf_13"/>
    <property type="match status" value="1"/>
</dbReference>
<evidence type="ECO:0000259" key="3">
    <source>
        <dbReference type="Pfam" id="PF08484"/>
    </source>
</evidence>
<evidence type="ECO:0000259" key="2">
    <source>
        <dbReference type="Pfam" id="PF08421"/>
    </source>
</evidence>
<evidence type="ECO:0000313" key="5">
    <source>
        <dbReference type="Proteomes" id="UP000179275"/>
    </source>
</evidence>
<dbReference type="PANTHER" id="PTHR43861">
    <property type="entry name" value="TRANS-ACONITATE 2-METHYLTRANSFERASE-RELATED"/>
    <property type="match status" value="1"/>
</dbReference>
<protein>
    <recommendedName>
        <fullName evidence="6">SAM-dependent methyltransferase</fullName>
    </recommendedName>
</protein>
<dbReference type="PANTHER" id="PTHR43861:SF5">
    <property type="entry name" value="BLL5978 PROTEIN"/>
    <property type="match status" value="1"/>
</dbReference>
<dbReference type="Pfam" id="PF08484">
    <property type="entry name" value="Methyltransf_14"/>
    <property type="match status" value="1"/>
</dbReference>
<dbReference type="STRING" id="1801756.A3C67_03510"/>